<evidence type="ECO:0000256" key="6">
    <source>
        <dbReference type="ARBA" id="ARBA00023303"/>
    </source>
</evidence>
<keyword evidence="12" id="KW-1185">Reference proteome</keyword>
<feature type="transmembrane region" description="Helical" evidence="10">
    <location>
        <begin position="29"/>
        <end position="50"/>
    </location>
</feature>
<organism evidence="11 12">
    <name type="scientific">Jeotgalicoccus meleagridis</name>
    <dbReference type="NCBI Taxonomy" id="2759181"/>
    <lineage>
        <taxon>Bacteria</taxon>
        <taxon>Bacillati</taxon>
        <taxon>Bacillota</taxon>
        <taxon>Bacilli</taxon>
        <taxon>Bacillales</taxon>
        <taxon>Staphylococcaceae</taxon>
        <taxon>Jeotgalicoccus</taxon>
    </lineage>
</organism>
<comment type="subcellular location">
    <subcellularLocation>
        <location evidence="1 10">Cell membrane</location>
        <topology evidence="1 10">Multi-pass membrane protein</topology>
    </subcellularLocation>
</comment>
<evidence type="ECO:0000256" key="1">
    <source>
        <dbReference type="ARBA" id="ARBA00004651"/>
    </source>
</evidence>
<evidence type="ECO:0000256" key="9">
    <source>
        <dbReference type="ARBA" id="ARBA00049940"/>
    </source>
</evidence>
<feature type="transmembrane region" description="Helical" evidence="10">
    <location>
        <begin position="90"/>
        <end position="114"/>
    </location>
</feature>
<sequence>MNNYLLIGVGAMLGALLRFLISLGTMSLAVPFFTGTLLVNVAGALLIGFLVAKELAPGKYGFWIKGFLGSFTTFSLLSYEMYLLLSYGDILVFIIYLAINLFLGLISVFLGFTLGGKKLNA</sequence>
<dbReference type="Proteomes" id="UP000589351">
    <property type="component" value="Unassembled WGS sequence"/>
</dbReference>
<dbReference type="PANTHER" id="PTHR28259">
    <property type="entry name" value="FLUORIDE EXPORT PROTEIN 1-RELATED"/>
    <property type="match status" value="1"/>
</dbReference>
<evidence type="ECO:0000313" key="11">
    <source>
        <dbReference type="EMBL" id="CAD2076440.1"/>
    </source>
</evidence>
<dbReference type="GO" id="GO:0140114">
    <property type="term" value="P:cellular detoxification of fluoride"/>
    <property type="evidence" value="ECO:0007669"/>
    <property type="project" value="UniProtKB-UniRule"/>
</dbReference>
<keyword evidence="6 10" id="KW-0407">Ion channel</keyword>
<feature type="transmembrane region" description="Helical" evidence="10">
    <location>
        <begin position="62"/>
        <end position="84"/>
    </location>
</feature>
<accession>A0A6V7RF04</accession>
<comment type="catalytic activity">
    <reaction evidence="8">
        <text>fluoride(in) = fluoride(out)</text>
        <dbReference type="Rhea" id="RHEA:76159"/>
        <dbReference type="ChEBI" id="CHEBI:17051"/>
    </reaction>
    <physiologicalReaction direction="left-to-right" evidence="8">
        <dbReference type="Rhea" id="RHEA:76160"/>
    </physiologicalReaction>
</comment>
<reference evidence="11 12" key="1">
    <citation type="submission" date="2020-07" db="EMBL/GenBank/DDBJ databases">
        <authorList>
            <person name="Criscuolo A."/>
        </authorList>
    </citation>
    <scope>NUCLEOTIDE SEQUENCE [LARGE SCALE GENOMIC DNA]</scope>
    <source>
        <strain evidence="11">CIP111649</strain>
    </source>
</reference>
<keyword evidence="2 10" id="KW-1003">Cell membrane</keyword>
<dbReference type="PANTHER" id="PTHR28259:SF1">
    <property type="entry name" value="FLUORIDE EXPORT PROTEIN 1-RELATED"/>
    <property type="match status" value="1"/>
</dbReference>
<comment type="activity regulation">
    <text evidence="10">Na(+) is not transported, but it plays an essential structural role and its presence is essential for fluoride channel function.</text>
</comment>
<evidence type="ECO:0000256" key="4">
    <source>
        <dbReference type="ARBA" id="ARBA00022989"/>
    </source>
</evidence>
<feature type="transmembrane region" description="Helical" evidence="10">
    <location>
        <begin position="5"/>
        <end position="23"/>
    </location>
</feature>
<evidence type="ECO:0000256" key="3">
    <source>
        <dbReference type="ARBA" id="ARBA00022692"/>
    </source>
</evidence>
<feature type="binding site" evidence="10">
    <location>
        <position position="69"/>
    </location>
    <ligand>
        <name>Na(+)</name>
        <dbReference type="ChEBI" id="CHEBI:29101"/>
        <note>structural</note>
    </ligand>
</feature>
<evidence type="ECO:0000256" key="7">
    <source>
        <dbReference type="ARBA" id="ARBA00035120"/>
    </source>
</evidence>
<feature type="binding site" evidence="10">
    <location>
        <position position="72"/>
    </location>
    <ligand>
        <name>Na(+)</name>
        <dbReference type="ChEBI" id="CHEBI:29101"/>
        <note>structural</note>
    </ligand>
</feature>
<comment type="caution">
    <text evidence="11">The sequence shown here is derived from an EMBL/GenBank/DDBJ whole genome shotgun (WGS) entry which is preliminary data.</text>
</comment>
<evidence type="ECO:0000256" key="10">
    <source>
        <dbReference type="HAMAP-Rule" id="MF_00454"/>
    </source>
</evidence>
<dbReference type="HAMAP" id="MF_00454">
    <property type="entry name" value="FluC"/>
    <property type="match status" value="1"/>
</dbReference>
<comment type="similarity">
    <text evidence="7 10">Belongs to the fluoride channel Fluc/FEX (TC 1.A.43) family.</text>
</comment>
<dbReference type="AlphaFoldDB" id="A0A6V7RF04"/>
<dbReference type="GO" id="GO:0062054">
    <property type="term" value="F:fluoride channel activity"/>
    <property type="evidence" value="ECO:0007669"/>
    <property type="project" value="UniProtKB-UniRule"/>
</dbReference>
<dbReference type="Pfam" id="PF02537">
    <property type="entry name" value="CRCB"/>
    <property type="match status" value="1"/>
</dbReference>
<dbReference type="InterPro" id="IPR003691">
    <property type="entry name" value="FluC"/>
</dbReference>
<keyword evidence="10" id="KW-0406">Ion transport</keyword>
<evidence type="ECO:0000256" key="8">
    <source>
        <dbReference type="ARBA" id="ARBA00035585"/>
    </source>
</evidence>
<keyword evidence="3 10" id="KW-0812">Transmembrane</keyword>
<dbReference type="GO" id="GO:0005886">
    <property type="term" value="C:plasma membrane"/>
    <property type="evidence" value="ECO:0007669"/>
    <property type="project" value="UniProtKB-SubCell"/>
</dbReference>
<comment type="function">
    <text evidence="9 10">Fluoride-specific ion channel. Important for reducing fluoride concentration in the cell, thus reducing its toxicity.</text>
</comment>
<dbReference type="EMBL" id="CAJEWD010000007">
    <property type="protein sequence ID" value="CAD2076440.1"/>
    <property type="molecule type" value="Genomic_DNA"/>
</dbReference>
<evidence type="ECO:0000256" key="5">
    <source>
        <dbReference type="ARBA" id="ARBA00023136"/>
    </source>
</evidence>
<dbReference type="RefSeq" id="WP_185125502.1">
    <property type="nucleotide sequence ID" value="NZ_CAJEWD010000007.1"/>
</dbReference>
<evidence type="ECO:0000256" key="2">
    <source>
        <dbReference type="ARBA" id="ARBA00022475"/>
    </source>
</evidence>
<keyword evidence="4 10" id="KW-1133">Transmembrane helix</keyword>
<gene>
    <name evidence="11" type="primary">crcB_2</name>
    <name evidence="10" type="synonym">crcB</name>
    <name evidence="10" type="synonym">fluC</name>
    <name evidence="11" type="ORF">JEODO184_00969</name>
</gene>
<keyword evidence="10" id="KW-0479">Metal-binding</keyword>
<proteinExistence type="inferred from homology"/>
<protein>
    <recommendedName>
        <fullName evidence="10">Fluoride-specific ion channel FluC</fullName>
    </recommendedName>
</protein>
<keyword evidence="5 10" id="KW-0472">Membrane</keyword>
<dbReference type="GO" id="GO:0046872">
    <property type="term" value="F:metal ion binding"/>
    <property type="evidence" value="ECO:0007669"/>
    <property type="project" value="UniProtKB-KW"/>
</dbReference>
<evidence type="ECO:0000313" key="12">
    <source>
        <dbReference type="Proteomes" id="UP000589351"/>
    </source>
</evidence>
<keyword evidence="10" id="KW-0813">Transport</keyword>
<name>A0A6V7RF04_9STAP</name>
<keyword evidence="10" id="KW-0915">Sodium</keyword>